<dbReference type="Pfam" id="PF02189">
    <property type="entry name" value="ITAM"/>
    <property type="match status" value="1"/>
</dbReference>
<sequence>MSESGSEGVLSRCFILFLLILSLRTAECRMTPPTRYQTNPPEQNRSDLLDVYLTGSGSGFQGLQKRSEPTYKELPVKRERQRKNEQVYQGLSSATRDTYDSLQMQPLPAR</sequence>
<dbReference type="Proteomes" id="UP000261380">
    <property type="component" value="Unplaced"/>
</dbReference>
<evidence type="ECO:0000256" key="4">
    <source>
        <dbReference type="ARBA" id="ARBA00023136"/>
    </source>
</evidence>
<protein>
    <submittedName>
        <fullName evidence="7">Uncharacterized protein</fullName>
    </submittedName>
</protein>
<comment type="subcellular location">
    <subcellularLocation>
        <location evidence="1">Membrane</location>
        <topology evidence="1">Single-pass type I membrane protein</topology>
    </subcellularLocation>
</comment>
<reference evidence="7" key="2">
    <citation type="submission" date="2025-09" db="UniProtKB">
        <authorList>
            <consortium name="Ensembl"/>
        </authorList>
    </citation>
    <scope>IDENTIFICATION</scope>
</reference>
<dbReference type="Ensembl" id="ENSXCOT00000022534.1">
    <property type="protein sequence ID" value="ENSXCOP00000022265.1"/>
    <property type="gene ID" value="ENSXCOG00000016630.1"/>
</dbReference>
<dbReference type="SMART" id="SM00077">
    <property type="entry name" value="ITAM"/>
    <property type="match status" value="1"/>
</dbReference>
<dbReference type="InterPro" id="IPR003110">
    <property type="entry name" value="Phos_immunorcpt_sig_ITAM"/>
</dbReference>
<dbReference type="GO" id="GO:0004888">
    <property type="term" value="F:transmembrane signaling receptor activity"/>
    <property type="evidence" value="ECO:0007669"/>
    <property type="project" value="InterPro"/>
</dbReference>
<reference evidence="7" key="1">
    <citation type="submission" date="2025-08" db="UniProtKB">
        <authorList>
            <consortium name="Ensembl"/>
        </authorList>
    </citation>
    <scope>IDENTIFICATION</scope>
</reference>
<keyword evidence="2" id="KW-0812">Transmembrane</keyword>
<dbReference type="PROSITE" id="PS51055">
    <property type="entry name" value="ITAM_1"/>
    <property type="match status" value="1"/>
</dbReference>
<dbReference type="GO" id="GO:0005886">
    <property type="term" value="C:plasma membrane"/>
    <property type="evidence" value="ECO:0007669"/>
    <property type="project" value="UniProtKB-ARBA"/>
</dbReference>
<keyword evidence="4" id="KW-0472">Membrane</keyword>
<dbReference type="AlphaFoldDB" id="A0A3B5MF96"/>
<dbReference type="STRING" id="32473.ENSXCOP00000022265"/>
<keyword evidence="3" id="KW-1133">Transmembrane helix</keyword>
<feature type="compositionally biased region" description="Polar residues" evidence="5">
    <location>
        <begin position="86"/>
        <end position="104"/>
    </location>
</feature>
<feature type="region of interest" description="Disordered" evidence="5">
    <location>
        <begin position="59"/>
        <end position="110"/>
    </location>
</feature>
<proteinExistence type="predicted"/>
<evidence type="ECO:0000313" key="8">
    <source>
        <dbReference type="Proteomes" id="UP000261380"/>
    </source>
</evidence>
<accession>A0A3B5MF96</accession>
<organism evidence="7 8">
    <name type="scientific">Xiphophorus couchianus</name>
    <name type="common">Monterrey platyfish</name>
    <dbReference type="NCBI Taxonomy" id="32473"/>
    <lineage>
        <taxon>Eukaryota</taxon>
        <taxon>Metazoa</taxon>
        <taxon>Chordata</taxon>
        <taxon>Craniata</taxon>
        <taxon>Vertebrata</taxon>
        <taxon>Euteleostomi</taxon>
        <taxon>Actinopterygii</taxon>
        <taxon>Neopterygii</taxon>
        <taxon>Teleostei</taxon>
        <taxon>Neoteleostei</taxon>
        <taxon>Acanthomorphata</taxon>
        <taxon>Ovalentaria</taxon>
        <taxon>Atherinomorphae</taxon>
        <taxon>Cyprinodontiformes</taxon>
        <taxon>Poeciliidae</taxon>
        <taxon>Poeciliinae</taxon>
        <taxon>Xiphophorus</taxon>
    </lineage>
</organism>
<keyword evidence="8" id="KW-1185">Reference proteome</keyword>
<evidence type="ECO:0000313" key="7">
    <source>
        <dbReference type="Ensembl" id="ENSXCOP00000022265.1"/>
    </source>
</evidence>
<dbReference type="GO" id="GO:0007166">
    <property type="term" value="P:cell surface receptor signaling pathway"/>
    <property type="evidence" value="ECO:0007669"/>
    <property type="project" value="InterPro"/>
</dbReference>
<keyword evidence="6" id="KW-0732">Signal</keyword>
<evidence type="ECO:0000256" key="3">
    <source>
        <dbReference type="ARBA" id="ARBA00022989"/>
    </source>
</evidence>
<evidence type="ECO:0000256" key="5">
    <source>
        <dbReference type="SAM" id="MobiDB-lite"/>
    </source>
</evidence>
<feature type="signal peptide" evidence="6">
    <location>
        <begin position="1"/>
        <end position="28"/>
    </location>
</feature>
<feature type="compositionally biased region" description="Basic and acidic residues" evidence="5">
    <location>
        <begin position="65"/>
        <end position="85"/>
    </location>
</feature>
<evidence type="ECO:0000256" key="6">
    <source>
        <dbReference type="SAM" id="SignalP"/>
    </source>
</evidence>
<evidence type="ECO:0000256" key="2">
    <source>
        <dbReference type="ARBA" id="ARBA00022692"/>
    </source>
</evidence>
<evidence type="ECO:0000256" key="1">
    <source>
        <dbReference type="ARBA" id="ARBA00004479"/>
    </source>
</evidence>
<name>A0A3B5MF96_9TELE</name>
<dbReference type="GeneTree" id="ENSGT00940000177133"/>
<feature type="chain" id="PRO_5017375406" evidence="6">
    <location>
        <begin position="29"/>
        <end position="110"/>
    </location>
</feature>